<dbReference type="RefSeq" id="WP_210758060.1">
    <property type="nucleotide sequence ID" value="NZ_CP060139.1"/>
</dbReference>
<dbReference type="AlphaFoldDB" id="A0A7H0VCT0"/>
<dbReference type="EMBL" id="CP060139">
    <property type="protein sequence ID" value="QNR23528.1"/>
    <property type="molecule type" value="Genomic_DNA"/>
</dbReference>
<keyword evidence="3" id="KW-1185">Reference proteome</keyword>
<name>A0A7H0VCT0_9FLAO</name>
<dbReference type="KEGG" id="chyd:H4K34_14240"/>
<evidence type="ECO:0000256" key="1">
    <source>
        <dbReference type="SAM" id="Phobius"/>
    </source>
</evidence>
<proteinExistence type="predicted"/>
<keyword evidence="1" id="KW-0472">Membrane</keyword>
<accession>A0A7H0VCT0</accession>
<gene>
    <name evidence="2" type="ORF">H4K34_14240</name>
</gene>
<reference evidence="2 3" key="1">
    <citation type="submission" date="2020-08" db="EMBL/GenBank/DDBJ databases">
        <title>Croceimicrobium hydrocarbonivorans gen. nov., sp. nov., a novel marine bacterium isolated from a bacterial consortium that degrades polyethylene terephthalate.</title>
        <authorList>
            <person name="Liu R."/>
        </authorList>
    </citation>
    <scope>NUCLEOTIDE SEQUENCE [LARGE SCALE GENOMIC DNA]</scope>
    <source>
        <strain evidence="2 3">A20-9</strain>
    </source>
</reference>
<evidence type="ECO:0000313" key="2">
    <source>
        <dbReference type="EMBL" id="QNR23528.1"/>
    </source>
</evidence>
<feature type="transmembrane region" description="Helical" evidence="1">
    <location>
        <begin position="39"/>
        <end position="58"/>
    </location>
</feature>
<sequence>MKDQGFKIPEGYFEAKKEQLKALAQESGPVSKAAPKTRVLWPSLAAAAAVLIAALFFLPLNNKQNSDLNFSDLQEQEVIDFLNQDPYGVYPESFIELPNNESSEGFENLDTELIESYLNEHSSEYL</sequence>
<evidence type="ECO:0000313" key="3">
    <source>
        <dbReference type="Proteomes" id="UP000516305"/>
    </source>
</evidence>
<keyword evidence="1" id="KW-0812">Transmembrane</keyword>
<dbReference type="Proteomes" id="UP000516305">
    <property type="component" value="Chromosome"/>
</dbReference>
<protein>
    <submittedName>
        <fullName evidence="2">Uncharacterized protein</fullName>
    </submittedName>
</protein>
<organism evidence="2 3">
    <name type="scientific">Croceimicrobium hydrocarbonivorans</name>
    <dbReference type="NCBI Taxonomy" id="2761580"/>
    <lineage>
        <taxon>Bacteria</taxon>
        <taxon>Pseudomonadati</taxon>
        <taxon>Bacteroidota</taxon>
        <taxon>Flavobacteriia</taxon>
        <taxon>Flavobacteriales</taxon>
        <taxon>Owenweeksiaceae</taxon>
        <taxon>Croceimicrobium</taxon>
    </lineage>
</organism>
<keyword evidence="1" id="KW-1133">Transmembrane helix</keyword>